<sequence length="143" mass="16972">MLIEKLREITGELGWSFNIGRGHWQNLIDFPDDTDDIFEDKQKYFLHLWKDTDFILNEYGAVIKKVYRGEAILCVRSKIDDSDYNYKYENNIRHLEPLIESFVESFSICEEFKVDSIKTVEVENIYDNNLDGVKIKYVISNED</sequence>
<name>A0ABW5N9H8_9FLAO</name>
<reference evidence="2" key="1">
    <citation type="journal article" date="2019" name="Int. J. Syst. Evol. Microbiol.">
        <title>The Global Catalogue of Microorganisms (GCM) 10K type strain sequencing project: providing services to taxonomists for standard genome sequencing and annotation.</title>
        <authorList>
            <consortium name="The Broad Institute Genomics Platform"/>
            <consortium name="The Broad Institute Genome Sequencing Center for Infectious Disease"/>
            <person name="Wu L."/>
            <person name="Ma J."/>
        </authorList>
    </citation>
    <scope>NUCLEOTIDE SEQUENCE [LARGE SCALE GENOMIC DNA]</scope>
    <source>
        <strain evidence="2">KCTC 42423</strain>
    </source>
</reference>
<protein>
    <submittedName>
        <fullName evidence="1">Uncharacterized protein</fullName>
    </submittedName>
</protein>
<organism evidence="1 2">
    <name type="scientific">Aquimarina hainanensis</name>
    <dbReference type="NCBI Taxonomy" id="1578017"/>
    <lineage>
        <taxon>Bacteria</taxon>
        <taxon>Pseudomonadati</taxon>
        <taxon>Bacteroidota</taxon>
        <taxon>Flavobacteriia</taxon>
        <taxon>Flavobacteriales</taxon>
        <taxon>Flavobacteriaceae</taxon>
        <taxon>Aquimarina</taxon>
    </lineage>
</organism>
<gene>
    <name evidence="1" type="ORF">ACFSTE_13270</name>
</gene>
<keyword evidence="2" id="KW-1185">Reference proteome</keyword>
<evidence type="ECO:0000313" key="1">
    <source>
        <dbReference type="EMBL" id="MFD2591801.1"/>
    </source>
</evidence>
<dbReference type="EMBL" id="JBHULX010000024">
    <property type="protein sequence ID" value="MFD2591801.1"/>
    <property type="molecule type" value="Genomic_DNA"/>
</dbReference>
<dbReference type="RefSeq" id="WP_378256003.1">
    <property type="nucleotide sequence ID" value="NZ_JBHSJV010000001.1"/>
</dbReference>
<evidence type="ECO:0000313" key="2">
    <source>
        <dbReference type="Proteomes" id="UP001597459"/>
    </source>
</evidence>
<dbReference type="Proteomes" id="UP001597459">
    <property type="component" value="Unassembled WGS sequence"/>
</dbReference>
<accession>A0ABW5N9H8</accession>
<comment type="caution">
    <text evidence="1">The sequence shown here is derived from an EMBL/GenBank/DDBJ whole genome shotgun (WGS) entry which is preliminary data.</text>
</comment>
<proteinExistence type="predicted"/>